<comment type="similarity">
    <text evidence="1 5">Belongs to the 5'-nucleotidase family.</text>
</comment>
<dbReference type="Proteomes" id="UP000049077">
    <property type="component" value="Unassembled WGS sequence"/>
</dbReference>
<dbReference type="InterPro" id="IPR008334">
    <property type="entry name" value="5'-Nucleotdase_C"/>
</dbReference>
<dbReference type="InterPro" id="IPR006179">
    <property type="entry name" value="5_nucleotidase/apyrase"/>
</dbReference>
<evidence type="ECO:0000256" key="1">
    <source>
        <dbReference type="ARBA" id="ARBA00006654"/>
    </source>
</evidence>
<dbReference type="GO" id="GO:0008253">
    <property type="term" value="F:5'-nucleotidase activity"/>
    <property type="evidence" value="ECO:0007669"/>
    <property type="project" value="UniProtKB-EC"/>
</dbReference>
<keyword evidence="5 8" id="KW-0378">Hydrolase</keyword>
<dbReference type="PANTHER" id="PTHR11575">
    <property type="entry name" value="5'-NUCLEOTIDASE-RELATED"/>
    <property type="match status" value="1"/>
</dbReference>
<sequence>MNFTKSLLVLSIGVAMVGCGSDSNDTAVTCDTAASCTKFTVLHTNDNHGRFWENSKGEYGMAARKTLIDSIRAEVTQNGGETILLSGGDINTGVPESDMQDAVPDFVGMNLLGYDAMALGNHEFDNTLDVLEMQSELADFPMLAANIYIKDGDTVTDERLFSPYKVFTINGLKVAVIGLTTKDTVKLVNPDNVATIHFADPQVEIKKAIKEIEANETVDLIFATTHMGHYADGQHGSEAPGDVLLARSLEEGQLDAIIGGHSQNPVCMEGNEYADFNPGDDCKPDQQNGTYIMQAHEWGKYVGRADFEFYDGKLHLAKYDLVPVNLKEKDENGDYQFIQAEIEPDSTVIATLSAYQQQGQELLDEVISNTDAKLEGDRDVVRSEQTNLGHLLGEAYRTYELVNADFGVMNSGGVRDSIAAGDIAYRDVLTVQPFGNFVTKATMTGAEVKAYLDVVATKTAGSGAYAQLDNISLTVDCDLSDVTIRDINGKGFDLAATYTFSVISFSAAGGDDYPVIDVESTQLTDASVLREFFVKNPNVTAANYAPVDGDLIYMSNGSEVKGCPAN</sequence>
<reference evidence="8 9" key="1">
    <citation type="submission" date="2014-06" db="EMBL/GenBank/DDBJ databases">
        <authorList>
            <person name="Le Roux F."/>
        </authorList>
    </citation>
    <scope>NUCLEOTIDE SEQUENCE [LARGE SCALE GENOMIC DNA]</scope>
    <source>
        <strain evidence="8 9">J5-4</strain>
    </source>
</reference>
<evidence type="ECO:0000259" key="6">
    <source>
        <dbReference type="Pfam" id="PF00149"/>
    </source>
</evidence>
<gene>
    <name evidence="8" type="ORF">VCR4J5_1220062</name>
</gene>
<evidence type="ECO:0000313" key="8">
    <source>
        <dbReference type="EMBL" id="CDS95550.1"/>
    </source>
</evidence>
<dbReference type="EMBL" id="CCJX01000027">
    <property type="protein sequence ID" value="CDS95550.1"/>
    <property type="molecule type" value="Genomic_DNA"/>
</dbReference>
<keyword evidence="2" id="KW-0479">Metal-binding</keyword>
<dbReference type="PROSITE" id="PS00786">
    <property type="entry name" value="5_NUCLEOTIDASE_2"/>
    <property type="match status" value="1"/>
</dbReference>
<keyword evidence="3" id="KW-0732">Signal</keyword>
<feature type="domain" description="Calcineurin-like phosphoesterase" evidence="6">
    <location>
        <begin position="40"/>
        <end position="262"/>
    </location>
</feature>
<evidence type="ECO:0000259" key="7">
    <source>
        <dbReference type="Pfam" id="PF02872"/>
    </source>
</evidence>
<dbReference type="NCBIfam" id="NF007109">
    <property type="entry name" value="PRK09558.1"/>
    <property type="match status" value="1"/>
</dbReference>
<dbReference type="SUPFAM" id="SSF55816">
    <property type="entry name" value="5'-nucleotidase (syn. UDP-sugar hydrolase), C-terminal domain"/>
    <property type="match status" value="1"/>
</dbReference>
<keyword evidence="4 5" id="KW-0547">Nucleotide-binding</keyword>
<dbReference type="Gene3D" id="3.90.780.10">
    <property type="entry name" value="5'-Nucleotidase, C-terminal domain"/>
    <property type="match status" value="1"/>
</dbReference>
<evidence type="ECO:0000256" key="5">
    <source>
        <dbReference type="RuleBase" id="RU362119"/>
    </source>
</evidence>
<keyword evidence="9" id="KW-1185">Reference proteome</keyword>
<dbReference type="Pfam" id="PF00149">
    <property type="entry name" value="Metallophos"/>
    <property type="match status" value="1"/>
</dbReference>
<evidence type="ECO:0000256" key="4">
    <source>
        <dbReference type="ARBA" id="ARBA00022741"/>
    </source>
</evidence>
<dbReference type="Gene3D" id="3.60.21.10">
    <property type="match status" value="1"/>
</dbReference>
<dbReference type="EC" id="3.1.3.5" evidence="8"/>
<dbReference type="PRINTS" id="PR01607">
    <property type="entry name" value="APYRASEFAMLY"/>
</dbReference>
<dbReference type="InterPro" id="IPR029052">
    <property type="entry name" value="Metallo-depent_PP-like"/>
</dbReference>
<organism evidence="8 9">
    <name type="scientific">Vibrio crassostreae</name>
    <dbReference type="NCBI Taxonomy" id="246167"/>
    <lineage>
        <taxon>Bacteria</taxon>
        <taxon>Pseudomonadati</taxon>
        <taxon>Pseudomonadota</taxon>
        <taxon>Gammaproteobacteria</taxon>
        <taxon>Vibrionales</taxon>
        <taxon>Vibrionaceae</taxon>
        <taxon>Vibrio</taxon>
    </lineage>
</organism>
<feature type="domain" description="5'-Nucleotidase C-terminal" evidence="7">
    <location>
        <begin position="375"/>
        <end position="516"/>
    </location>
</feature>
<dbReference type="InterPro" id="IPR036907">
    <property type="entry name" value="5'-Nucleotdase_C_sf"/>
</dbReference>
<dbReference type="PROSITE" id="PS51257">
    <property type="entry name" value="PROKAR_LIPOPROTEIN"/>
    <property type="match status" value="1"/>
</dbReference>
<dbReference type="InterPro" id="IPR006146">
    <property type="entry name" value="5'-Nucleotdase_CS"/>
</dbReference>
<dbReference type="InterPro" id="IPR004843">
    <property type="entry name" value="Calcineurin-like_PHP"/>
</dbReference>
<dbReference type="RefSeq" id="WP_048657884.1">
    <property type="nucleotide sequence ID" value="NZ_CAWMAN010000021.1"/>
</dbReference>
<name>A0ABP1WNK1_9VIBR</name>
<evidence type="ECO:0000313" key="9">
    <source>
        <dbReference type="Proteomes" id="UP000049077"/>
    </source>
</evidence>
<evidence type="ECO:0000256" key="2">
    <source>
        <dbReference type="ARBA" id="ARBA00022723"/>
    </source>
</evidence>
<dbReference type="PANTHER" id="PTHR11575:SF46">
    <property type="entry name" value="PROTEIN USHA"/>
    <property type="match status" value="1"/>
</dbReference>
<accession>A0ABP1WNK1</accession>
<protein>
    <submittedName>
        <fullName evidence="8">5'-nucleotidase</fullName>
        <ecNumber evidence="8">3.1.3.5</ecNumber>
    </submittedName>
</protein>
<evidence type="ECO:0000256" key="3">
    <source>
        <dbReference type="ARBA" id="ARBA00022729"/>
    </source>
</evidence>
<dbReference type="SUPFAM" id="SSF56300">
    <property type="entry name" value="Metallo-dependent phosphatases"/>
    <property type="match status" value="1"/>
</dbReference>
<dbReference type="Pfam" id="PF02872">
    <property type="entry name" value="5_nucleotid_C"/>
    <property type="match status" value="1"/>
</dbReference>
<comment type="caution">
    <text evidence="8">The sequence shown here is derived from an EMBL/GenBank/DDBJ whole genome shotgun (WGS) entry which is preliminary data.</text>
</comment>
<proteinExistence type="inferred from homology"/>